<gene>
    <name evidence="7" type="ORF">U0070_023979</name>
</gene>
<dbReference type="FunFam" id="2.60.40.10:FF:000049">
    <property type="entry name" value="Leukocyte immunoglobulin-like receptor subfamily B member 1"/>
    <property type="match status" value="3"/>
</dbReference>
<dbReference type="Pfam" id="PF00047">
    <property type="entry name" value="ig"/>
    <property type="match status" value="2"/>
</dbReference>
<dbReference type="EMBL" id="JBBHLL010000478">
    <property type="protein sequence ID" value="KAK7802080.1"/>
    <property type="molecule type" value="Genomic_DNA"/>
</dbReference>
<dbReference type="Proteomes" id="UP001488838">
    <property type="component" value="Unassembled WGS sequence"/>
</dbReference>
<reference evidence="7 8" key="1">
    <citation type="journal article" date="2023" name="bioRxiv">
        <title>Conserved and derived expression patterns and positive selection on dental genes reveal complex evolutionary context of ever-growing rodent molars.</title>
        <authorList>
            <person name="Calamari Z.T."/>
            <person name="Song A."/>
            <person name="Cohen E."/>
            <person name="Akter M."/>
            <person name="Roy R.D."/>
            <person name="Hallikas O."/>
            <person name="Christensen M.M."/>
            <person name="Li P."/>
            <person name="Marangoni P."/>
            <person name="Jernvall J."/>
            <person name="Klein O.D."/>
        </authorList>
    </citation>
    <scope>NUCLEOTIDE SEQUENCE [LARGE SCALE GENOMIC DNA]</scope>
    <source>
        <strain evidence="7">V071</strain>
    </source>
</reference>
<dbReference type="InterPro" id="IPR036179">
    <property type="entry name" value="Ig-like_dom_sf"/>
</dbReference>
<dbReference type="InterPro" id="IPR013783">
    <property type="entry name" value="Ig-like_fold"/>
</dbReference>
<protein>
    <recommendedName>
        <fullName evidence="6">Immunoglobulin domain-containing protein</fullName>
    </recommendedName>
</protein>
<keyword evidence="5" id="KW-0472">Membrane</keyword>
<keyword evidence="5" id="KW-0812">Transmembrane</keyword>
<feature type="domain" description="Immunoglobulin" evidence="6">
    <location>
        <begin position="120"/>
        <end position="211"/>
    </location>
</feature>
<evidence type="ECO:0000256" key="1">
    <source>
        <dbReference type="ARBA" id="ARBA00022729"/>
    </source>
</evidence>
<keyword evidence="5" id="KW-1133">Transmembrane helix</keyword>
<keyword evidence="1" id="KW-0732">Signal</keyword>
<feature type="transmembrane region" description="Helical" evidence="5">
    <location>
        <begin position="314"/>
        <end position="337"/>
    </location>
</feature>
<evidence type="ECO:0000256" key="2">
    <source>
        <dbReference type="ARBA" id="ARBA00023157"/>
    </source>
</evidence>
<dbReference type="PANTHER" id="PTHR11738:SF113">
    <property type="entry name" value="KILLER CELL IMMUNOGLOBULIN-LIKE RECEPTOR 2DL4"/>
    <property type="match status" value="1"/>
</dbReference>
<evidence type="ECO:0000256" key="3">
    <source>
        <dbReference type="ARBA" id="ARBA00023180"/>
    </source>
</evidence>
<proteinExistence type="predicted"/>
<dbReference type="InterPro" id="IPR003599">
    <property type="entry name" value="Ig_sub"/>
</dbReference>
<keyword evidence="8" id="KW-1185">Reference proteome</keyword>
<comment type="caution">
    <text evidence="7">The sequence shown here is derived from an EMBL/GenBank/DDBJ whole genome shotgun (WGS) entry which is preliminary data.</text>
</comment>
<dbReference type="InterPro" id="IPR050412">
    <property type="entry name" value="Ig-like_Receptors_ImmuneReg"/>
</dbReference>
<organism evidence="7 8">
    <name type="scientific">Myodes glareolus</name>
    <name type="common">Bank vole</name>
    <name type="synonym">Clethrionomys glareolus</name>
    <dbReference type="NCBI Taxonomy" id="447135"/>
    <lineage>
        <taxon>Eukaryota</taxon>
        <taxon>Metazoa</taxon>
        <taxon>Chordata</taxon>
        <taxon>Craniata</taxon>
        <taxon>Vertebrata</taxon>
        <taxon>Euteleostomi</taxon>
        <taxon>Mammalia</taxon>
        <taxon>Eutheria</taxon>
        <taxon>Euarchontoglires</taxon>
        <taxon>Glires</taxon>
        <taxon>Rodentia</taxon>
        <taxon>Myomorpha</taxon>
        <taxon>Muroidea</taxon>
        <taxon>Cricetidae</taxon>
        <taxon>Arvicolinae</taxon>
        <taxon>Myodes</taxon>
    </lineage>
</organism>
<keyword evidence="4" id="KW-0393">Immunoglobulin domain</keyword>
<evidence type="ECO:0000313" key="8">
    <source>
        <dbReference type="Proteomes" id="UP001488838"/>
    </source>
</evidence>
<dbReference type="Gene3D" id="2.60.40.10">
    <property type="entry name" value="Immunoglobulins"/>
    <property type="match status" value="3"/>
</dbReference>
<dbReference type="CDD" id="cd05711">
    <property type="entry name" value="IgC2_D2_LILR_KIR_like"/>
    <property type="match status" value="1"/>
</dbReference>
<sequence>MKGFILLLRTLAQAGINNKPSLSAWPSHIVPQGQNVTFTCDTHSEFNIVKLYKEHGNPNIQGHNRIFRKDLLLGPVTPAFGGTYRCYSYKRQYHNDLSSHSDPLKIIISGIYRKPFLLALPTPLVKLGEKVTLKCHSEIMFDTFILTSHRMGISKDSFQLSAETHIGGSRANFPIGPVTPDHAGTYTCYGSYKQTPYEWSESSDPVDIKITGLYKKPSLSALMGPVVTSEENMTLSCISDHQFDMFHLSMKGVPQGRGLPTEQSHSGTFKANFFPVPLIQAETYRCYGSFRNSSHVWSSPSDPLYLSVTDNHRMIHMLIGLSVTMILVFSVILLYACCSAKKTKLDQESEVRTILNRQDPERQEVQEVEYLEFEQMVFKQQSTTPISQIPKEFSTDPNVYME</sequence>
<evidence type="ECO:0000256" key="4">
    <source>
        <dbReference type="ARBA" id="ARBA00023319"/>
    </source>
</evidence>
<dbReference type="AlphaFoldDB" id="A0AAW0HKE1"/>
<dbReference type="SUPFAM" id="SSF48726">
    <property type="entry name" value="Immunoglobulin"/>
    <property type="match status" value="3"/>
</dbReference>
<dbReference type="GO" id="GO:0005886">
    <property type="term" value="C:plasma membrane"/>
    <property type="evidence" value="ECO:0007669"/>
    <property type="project" value="TreeGrafter"/>
</dbReference>
<evidence type="ECO:0000259" key="6">
    <source>
        <dbReference type="SMART" id="SM00409"/>
    </source>
</evidence>
<name>A0AAW0HKE1_MYOGA</name>
<dbReference type="PANTHER" id="PTHR11738">
    <property type="entry name" value="MHC CLASS I NK CELL RECEPTOR"/>
    <property type="match status" value="1"/>
</dbReference>
<dbReference type="InterPro" id="IPR013151">
    <property type="entry name" value="Immunoglobulin_dom"/>
</dbReference>
<feature type="non-terminal residue" evidence="7">
    <location>
        <position position="402"/>
    </location>
</feature>
<evidence type="ECO:0000256" key="5">
    <source>
        <dbReference type="SAM" id="Phobius"/>
    </source>
</evidence>
<feature type="domain" description="Immunoglobulin" evidence="6">
    <location>
        <begin position="25"/>
        <end position="109"/>
    </location>
</feature>
<keyword evidence="3" id="KW-0325">Glycoprotein</keyword>
<accession>A0AAW0HKE1</accession>
<dbReference type="SMART" id="SM00409">
    <property type="entry name" value="IG"/>
    <property type="match status" value="2"/>
</dbReference>
<dbReference type="GO" id="GO:0002764">
    <property type="term" value="P:immune response-regulating signaling pathway"/>
    <property type="evidence" value="ECO:0007669"/>
    <property type="project" value="TreeGrafter"/>
</dbReference>
<evidence type="ECO:0000313" key="7">
    <source>
        <dbReference type="EMBL" id="KAK7802080.1"/>
    </source>
</evidence>
<keyword evidence="2" id="KW-1015">Disulfide bond</keyword>